<accession>E6PW40</accession>
<name>E6PW40_9ZZZZ</name>
<sequence length="114" mass="12908">MNTRITSLHKTLLGAFALGTLLVATSAQAETHWEHVHPRRDQVLDRTQHLNRRIVHERREGELTAAQAHDLHAQVRQTHLEQRAMAQTNGGYITRVQQAGLNQQQNAISRKIGP</sequence>
<dbReference type="EMBL" id="CABM01000068">
    <property type="protein sequence ID" value="CBH99147.1"/>
    <property type="molecule type" value="Genomic_DNA"/>
</dbReference>
<protein>
    <submittedName>
        <fullName evidence="1">Uncharacterized protein</fullName>
    </submittedName>
</protein>
<evidence type="ECO:0000313" key="1">
    <source>
        <dbReference type="EMBL" id="CBH99147.1"/>
    </source>
</evidence>
<reference evidence="1" key="1">
    <citation type="submission" date="2009-10" db="EMBL/GenBank/DDBJ databases">
        <title>Diversity of trophic interactions inside an arsenic-rich microbial ecosystem.</title>
        <authorList>
            <person name="Bertin P.N."/>
            <person name="Heinrich-Salmeron A."/>
            <person name="Pelletier E."/>
            <person name="Goulhen-Chollet F."/>
            <person name="Arsene-Ploetze F."/>
            <person name="Gallien S."/>
            <person name="Calteau A."/>
            <person name="Vallenet D."/>
            <person name="Casiot C."/>
            <person name="Chane-Woon-Ming B."/>
            <person name="Giloteaux L."/>
            <person name="Barakat M."/>
            <person name="Bonnefoy V."/>
            <person name="Bruneel O."/>
            <person name="Chandler M."/>
            <person name="Cleiss J."/>
            <person name="Duran R."/>
            <person name="Elbaz-Poulichet F."/>
            <person name="Fonknechten N."/>
            <person name="Lauga B."/>
            <person name="Mornico D."/>
            <person name="Ortet P."/>
            <person name="Schaeffer C."/>
            <person name="Siguier P."/>
            <person name="Alexander Thil Smith A."/>
            <person name="Van Dorsselaer A."/>
            <person name="Weissenbach J."/>
            <person name="Medigue C."/>
            <person name="Le Paslier D."/>
        </authorList>
    </citation>
    <scope>NUCLEOTIDE SEQUENCE</scope>
</reference>
<gene>
    <name evidence="1" type="ORF">CARN2_0325</name>
</gene>
<comment type="caution">
    <text evidence="1">The sequence shown here is derived from an EMBL/GenBank/DDBJ whole genome shotgun (WGS) entry which is preliminary data.</text>
</comment>
<proteinExistence type="predicted"/>
<dbReference type="AlphaFoldDB" id="E6PW40"/>
<organism evidence="1">
    <name type="scientific">mine drainage metagenome</name>
    <dbReference type="NCBI Taxonomy" id="410659"/>
    <lineage>
        <taxon>unclassified sequences</taxon>
        <taxon>metagenomes</taxon>
        <taxon>ecological metagenomes</taxon>
    </lineage>
</organism>